<dbReference type="EMBL" id="FQXV01000009">
    <property type="protein sequence ID" value="SHI12595.1"/>
    <property type="molecule type" value="Genomic_DNA"/>
</dbReference>
<dbReference type="STRING" id="1123282.SAMN02745823_02596"/>
<feature type="domain" description="WYL" evidence="1">
    <location>
        <begin position="143"/>
        <end position="216"/>
    </location>
</feature>
<name>A0A1M5YKM1_9FIRM</name>
<reference evidence="3 4" key="1">
    <citation type="submission" date="2016-11" db="EMBL/GenBank/DDBJ databases">
        <authorList>
            <person name="Jaros S."/>
            <person name="Januszkiewicz K."/>
            <person name="Wedrychowicz H."/>
        </authorList>
    </citation>
    <scope>NUCLEOTIDE SEQUENCE [LARGE SCALE GENOMIC DNA]</scope>
    <source>
        <strain evidence="3 4">DSM 10068</strain>
    </source>
</reference>
<dbReference type="OrthoDB" id="9772503at2"/>
<dbReference type="Pfam" id="PF13280">
    <property type="entry name" value="WYL"/>
    <property type="match status" value="1"/>
</dbReference>
<dbReference type="InterPro" id="IPR036390">
    <property type="entry name" value="WH_DNA-bd_sf"/>
</dbReference>
<dbReference type="GO" id="GO:0003677">
    <property type="term" value="F:DNA binding"/>
    <property type="evidence" value="ECO:0007669"/>
    <property type="project" value="UniProtKB-KW"/>
</dbReference>
<sequence>MPRSSNQKLKLLYLMKILQEKTDEHHAITVPELITELARYDISAERKSIYDDLEALKLFGLDIVSARGRTTGYYLASKDFELPELKLLVDSVQSSKFITHKKSMELIKKIESLCSVWEGQSLQRQVYVAGRVKTMNESIYYNVDKIHTGIVDNKKISFKYFEYSVTKEKVFRHGGVRYVASPYALTWDDENYYMIAYDSSAGQIKHYRVDKMTDIAMTEEGRDGSEHFQNLDIAVYSKKLFSMFSGEEETVRIEFENRLIGVVIDRFGRDVSAVPSDEAHFVVSVSVAVSPQFLAWVAGFGSEAKILSPESVVEKLTVLLRAALRQYGNPAAAATKQGA</sequence>
<evidence type="ECO:0000313" key="4">
    <source>
        <dbReference type="Proteomes" id="UP000183995"/>
    </source>
</evidence>
<organism evidence="3 4">
    <name type="scientific">Sporobacter termitidis DSM 10068</name>
    <dbReference type="NCBI Taxonomy" id="1123282"/>
    <lineage>
        <taxon>Bacteria</taxon>
        <taxon>Bacillati</taxon>
        <taxon>Bacillota</taxon>
        <taxon>Clostridia</taxon>
        <taxon>Eubacteriales</taxon>
        <taxon>Oscillospiraceae</taxon>
        <taxon>Sporobacter</taxon>
    </lineage>
</organism>
<protein>
    <submittedName>
        <fullName evidence="3">Predicted DNA-binding transcriptional regulator YafY, contains an HTH and WYL domains</fullName>
    </submittedName>
</protein>
<feature type="domain" description="WCX" evidence="2">
    <location>
        <begin position="248"/>
        <end position="324"/>
    </location>
</feature>
<dbReference type="InterPro" id="IPR057727">
    <property type="entry name" value="WCX_dom"/>
</dbReference>
<accession>A0A1M5YKM1</accession>
<dbReference type="Proteomes" id="UP000183995">
    <property type="component" value="Unassembled WGS sequence"/>
</dbReference>
<dbReference type="SUPFAM" id="SSF46785">
    <property type="entry name" value="Winged helix' DNA-binding domain"/>
    <property type="match status" value="1"/>
</dbReference>
<proteinExistence type="predicted"/>
<gene>
    <name evidence="3" type="ORF">SAMN02745823_02596</name>
</gene>
<keyword evidence="4" id="KW-1185">Reference proteome</keyword>
<dbReference type="PROSITE" id="PS52050">
    <property type="entry name" value="WYL"/>
    <property type="match status" value="1"/>
</dbReference>
<evidence type="ECO:0000259" key="2">
    <source>
        <dbReference type="Pfam" id="PF25583"/>
    </source>
</evidence>
<dbReference type="InterPro" id="IPR051534">
    <property type="entry name" value="CBASS_pafABC_assoc_protein"/>
</dbReference>
<dbReference type="AlphaFoldDB" id="A0A1M5YKM1"/>
<evidence type="ECO:0000313" key="3">
    <source>
        <dbReference type="EMBL" id="SHI12595.1"/>
    </source>
</evidence>
<evidence type="ECO:0000259" key="1">
    <source>
        <dbReference type="Pfam" id="PF13280"/>
    </source>
</evidence>
<dbReference type="PANTHER" id="PTHR34580">
    <property type="match status" value="1"/>
</dbReference>
<dbReference type="InterPro" id="IPR026881">
    <property type="entry name" value="WYL_dom"/>
</dbReference>
<dbReference type="PANTHER" id="PTHR34580:SF1">
    <property type="entry name" value="PROTEIN PAFC"/>
    <property type="match status" value="1"/>
</dbReference>
<dbReference type="Pfam" id="PF25583">
    <property type="entry name" value="WCX"/>
    <property type="match status" value="1"/>
</dbReference>
<keyword evidence="3" id="KW-0238">DNA-binding</keyword>
<dbReference type="RefSeq" id="WP_073079693.1">
    <property type="nucleotide sequence ID" value="NZ_FQXV01000009.1"/>
</dbReference>